<protein>
    <submittedName>
        <fullName evidence="7">Class I SAM-dependent methyltransferase</fullName>
    </submittedName>
</protein>
<evidence type="ECO:0000256" key="5">
    <source>
        <dbReference type="ARBA" id="ARBA00047622"/>
    </source>
</evidence>
<evidence type="ECO:0000313" key="8">
    <source>
        <dbReference type="Proteomes" id="UP000635142"/>
    </source>
</evidence>
<name>A0A927HEE6_9RHOB</name>
<comment type="pathway">
    <text evidence="1">Lipid metabolism.</text>
</comment>
<organism evidence="7 8">
    <name type="scientific">Sulfitobacter aestuariivivens</name>
    <dbReference type="NCBI Taxonomy" id="2766981"/>
    <lineage>
        <taxon>Bacteria</taxon>
        <taxon>Pseudomonadati</taxon>
        <taxon>Pseudomonadota</taxon>
        <taxon>Alphaproteobacteria</taxon>
        <taxon>Rhodobacterales</taxon>
        <taxon>Roseobacteraceae</taxon>
        <taxon>Sulfitobacter</taxon>
    </lineage>
</organism>
<proteinExistence type="predicted"/>
<gene>
    <name evidence="7" type="ORF">H9Q16_05190</name>
</gene>
<dbReference type="PANTHER" id="PTHR44307">
    <property type="entry name" value="PHOSPHOETHANOLAMINE METHYLTRANSFERASE"/>
    <property type="match status" value="1"/>
</dbReference>
<comment type="pathway">
    <text evidence="4">Phospholipid metabolism.</text>
</comment>
<dbReference type="AlphaFoldDB" id="A0A927HEE6"/>
<sequence length="278" mass="28707">MSADNADQVAFWGGNAGEKWAAYQGQMDAQLQPVLDGVLDRADLQAGQNVLDVGCGTGASTLQAASMVAPGGHVLGADVSEPMLALAKTRGDGVSNAAFAEADVAVHDFKAGHFDRVISRFGVMFFADSVAAFANIAGAMKPGATLTFASWGQIDRNPYFTVPAQAAKALLGPMPKSDPDAPGPFAFRDIDKVEGILRDAGFADVSGAANDLVLSLPGGASELAQLSCEIGSGARALDYFESDAATAARLQADITEIYAGFPNEAIPAEINYFTATKP</sequence>
<dbReference type="GO" id="GO:0000234">
    <property type="term" value="F:phosphoethanolamine N-methyltransferase activity"/>
    <property type="evidence" value="ECO:0007669"/>
    <property type="project" value="UniProtKB-EC"/>
</dbReference>
<dbReference type="Proteomes" id="UP000635142">
    <property type="component" value="Unassembled WGS sequence"/>
</dbReference>
<evidence type="ECO:0000256" key="3">
    <source>
        <dbReference type="ARBA" id="ARBA00022679"/>
    </source>
</evidence>
<reference evidence="7" key="1">
    <citation type="submission" date="2020-08" db="EMBL/GenBank/DDBJ databases">
        <title>Sulfitobacter aestuariivivens sp. nov., isolated from a tidal flat.</title>
        <authorList>
            <person name="Park S."/>
            <person name="Yoon J.-H."/>
        </authorList>
    </citation>
    <scope>NUCLEOTIDE SEQUENCE</scope>
    <source>
        <strain evidence="7">TSTF-M16</strain>
    </source>
</reference>
<dbReference type="InterPro" id="IPR041698">
    <property type="entry name" value="Methyltransf_25"/>
</dbReference>
<evidence type="ECO:0000259" key="6">
    <source>
        <dbReference type="Pfam" id="PF13649"/>
    </source>
</evidence>
<dbReference type="GO" id="GO:0032259">
    <property type="term" value="P:methylation"/>
    <property type="evidence" value="ECO:0007669"/>
    <property type="project" value="UniProtKB-KW"/>
</dbReference>
<dbReference type="InterPro" id="IPR029063">
    <property type="entry name" value="SAM-dependent_MTases_sf"/>
</dbReference>
<dbReference type="EMBL" id="JACTAG010000001">
    <property type="protein sequence ID" value="MBD3663308.1"/>
    <property type="molecule type" value="Genomic_DNA"/>
</dbReference>
<comment type="caution">
    <text evidence="7">The sequence shown here is derived from an EMBL/GenBank/DDBJ whole genome shotgun (WGS) entry which is preliminary data.</text>
</comment>
<keyword evidence="8" id="KW-1185">Reference proteome</keyword>
<keyword evidence="2 7" id="KW-0489">Methyltransferase</keyword>
<comment type="catalytic activity">
    <reaction evidence="5">
        <text>phosphoethanolamine + S-adenosyl-L-methionine = N-methylethanolamine phosphate + S-adenosyl-L-homocysteine + H(+)</text>
        <dbReference type="Rhea" id="RHEA:20365"/>
        <dbReference type="ChEBI" id="CHEBI:15378"/>
        <dbReference type="ChEBI" id="CHEBI:57781"/>
        <dbReference type="ChEBI" id="CHEBI:57856"/>
        <dbReference type="ChEBI" id="CHEBI:58190"/>
        <dbReference type="ChEBI" id="CHEBI:59789"/>
        <dbReference type="EC" id="2.1.1.103"/>
    </reaction>
    <physiologicalReaction direction="left-to-right" evidence="5">
        <dbReference type="Rhea" id="RHEA:20366"/>
    </physiologicalReaction>
</comment>
<dbReference type="PANTHER" id="PTHR44307:SF2">
    <property type="entry name" value="PHOSPHOETHANOLAMINE METHYLTRANSFERASE ISOFORM X1"/>
    <property type="match status" value="1"/>
</dbReference>
<dbReference type="SUPFAM" id="SSF53335">
    <property type="entry name" value="S-adenosyl-L-methionine-dependent methyltransferases"/>
    <property type="match status" value="1"/>
</dbReference>
<dbReference type="RefSeq" id="WP_191074279.1">
    <property type="nucleotide sequence ID" value="NZ_JACTAG010000001.1"/>
</dbReference>
<evidence type="ECO:0000256" key="2">
    <source>
        <dbReference type="ARBA" id="ARBA00022603"/>
    </source>
</evidence>
<accession>A0A927HEE6</accession>
<keyword evidence="3" id="KW-0808">Transferase</keyword>
<evidence type="ECO:0000256" key="4">
    <source>
        <dbReference type="ARBA" id="ARBA00025707"/>
    </source>
</evidence>
<dbReference type="CDD" id="cd02440">
    <property type="entry name" value="AdoMet_MTases"/>
    <property type="match status" value="1"/>
</dbReference>
<evidence type="ECO:0000313" key="7">
    <source>
        <dbReference type="EMBL" id="MBD3663308.1"/>
    </source>
</evidence>
<evidence type="ECO:0000256" key="1">
    <source>
        <dbReference type="ARBA" id="ARBA00005189"/>
    </source>
</evidence>
<dbReference type="Pfam" id="PF13649">
    <property type="entry name" value="Methyltransf_25"/>
    <property type="match status" value="1"/>
</dbReference>
<feature type="domain" description="Methyltransferase" evidence="6">
    <location>
        <begin position="50"/>
        <end position="143"/>
    </location>
</feature>
<dbReference type="Gene3D" id="3.40.50.150">
    <property type="entry name" value="Vaccinia Virus protein VP39"/>
    <property type="match status" value="1"/>
</dbReference>